<keyword evidence="2" id="KW-0472">Membrane</keyword>
<feature type="transmembrane region" description="Helical" evidence="2">
    <location>
        <begin position="114"/>
        <end position="136"/>
    </location>
</feature>
<reference evidence="3" key="1">
    <citation type="submission" date="2024-05" db="EMBL/GenBank/DDBJ databases">
        <title>Genome sequencing of novel strain.</title>
        <authorList>
            <person name="Ganbat D."/>
            <person name="Ganbat S."/>
            <person name="Lee S.-J."/>
        </authorList>
    </citation>
    <scope>NUCLEOTIDE SEQUENCE</scope>
    <source>
        <strain evidence="3">SMD15-11</strain>
    </source>
</reference>
<proteinExistence type="predicted"/>
<dbReference type="RefSeq" id="WP_369600339.1">
    <property type="nucleotide sequence ID" value="NZ_CP154858.1"/>
</dbReference>
<gene>
    <name evidence="3" type="ORF">AAIA72_10860</name>
</gene>
<sequence>MHGFIDGFFRFQTLAMGLLLPGISVMQFREMITFLENKVETVGMVVDHVSYFDRSYGEYYFQSVVAFRDKHQQLYHVVSATATDDPEEKGSLVKVYYDPAHPKRAAVDGFGYKVFVPFMALFFAVFCFVGLLVLHWEHYQPFLGPLLARIRPPRKTRRRKKTARKLRSGKAKAD</sequence>
<evidence type="ECO:0000256" key="2">
    <source>
        <dbReference type="SAM" id="Phobius"/>
    </source>
</evidence>
<organism evidence="3">
    <name type="scientific">Thermohahella caldifontis</name>
    <dbReference type="NCBI Taxonomy" id="3142973"/>
    <lineage>
        <taxon>Bacteria</taxon>
        <taxon>Pseudomonadati</taxon>
        <taxon>Pseudomonadota</taxon>
        <taxon>Gammaproteobacteria</taxon>
        <taxon>Oceanospirillales</taxon>
        <taxon>Hahellaceae</taxon>
        <taxon>Thermohahella</taxon>
    </lineage>
</organism>
<keyword evidence="2" id="KW-1133">Transmembrane helix</keyword>
<accession>A0AB39USP1</accession>
<name>A0AB39USP1_9GAMM</name>
<dbReference type="EMBL" id="CP154858">
    <property type="protein sequence ID" value="XDT71304.1"/>
    <property type="molecule type" value="Genomic_DNA"/>
</dbReference>
<keyword evidence="2" id="KW-0812">Transmembrane</keyword>
<evidence type="ECO:0000256" key="1">
    <source>
        <dbReference type="SAM" id="MobiDB-lite"/>
    </source>
</evidence>
<feature type="region of interest" description="Disordered" evidence="1">
    <location>
        <begin position="154"/>
        <end position="174"/>
    </location>
</feature>
<evidence type="ECO:0000313" key="3">
    <source>
        <dbReference type="EMBL" id="XDT71304.1"/>
    </source>
</evidence>
<protein>
    <submittedName>
        <fullName evidence="3">DUF3592 domain-containing protein</fullName>
    </submittedName>
</protein>
<dbReference type="KEGG" id="tcd:AAIA72_10860"/>
<dbReference type="AlphaFoldDB" id="A0AB39USP1"/>